<accession>A0ABW1X2P0</accession>
<feature type="domain" description="Aminoglycoside phosphotransferase" evidence="1">
    <location>
        <begin position="84"/>
        <end position="237"/>
    </location>
</feature>
<dbReference type="EMBL" id="JBHSUA010000021">
    <property type="protein sequence ID" value="MFC6397610.1"/>
    <property type="molecule type" value="Genomic_DNA"/>
</dbReference>
<sequence length="281" mass="31848">MALTATQCRVLDDWFPGHVLVADMSWGLVDTVVQHHRWHGGEVVVKAAGPGNHHIGREITGREQWCRPWHGRIGCLLHASPELNVIAVEYLPGVLVQDSTEALDPELHRQAGELLARFHRQASRQDPHHELSLDARALRWLEGPHRIAPAAERLLRERIAAHAHPVATLVPTHGDWQERNWLVHQGRLFVIDLGRFDWRPAATDLVRLDRREWRDRPELAEAFVKGYGSDPRQASGWERINLREAVGTVCWANQVGDEAFEAHGFTHLAECLGLDESEVRA</sequence>
<comment type="caution">
    <text evidence="2">The sequence shown here is derived from an EMBL/GenBank/DDBJ whole genome shotgun (WGS) entry which is preliminary data.</text>
</comment>
<dbReference type="Pfam" id="PF01636">
    <property type="entry name" value="APH"/>
    <property type="match status" value="1"/>
</dbReference>
<evidence type="ECO:0000313" key="2">
    <source>
        <dbReference type="EMBL" id="MFC6397610.1"/>
    </source>
</evidence>
<dbReference type="RefSeq" id="WP_343886228.1">
    <property type="nucleotide sequence ID" value="NZ_BAAAKI010000013.1"/>
</dbReference>
<evidence type="ECO:0000259" key="1">
    <source>
        <dbReference type="Pfam" id="PF01636"/>
    </source>
</evidence>
<organism evidence="2 3">
    <name type="scientific">Luteococcus sanguinis</name>
    <dbReference type="NCBI Taxonomy" id="174038"/>
    <lineage>
        <taxon>Bacteria</taxon>
        <taxon>Bacillati</taxon>
        <taxon>Actinomycetota</taxon>
        <taxon>Actinomycetes</taxon>
        <taxon>Propionibacteriales</taxon>
        <taxon>Propionibacteriaceae</taxon>
        <taxon>Luteococcus</taxon>
    </lineage>
</organism>
<dbReference type="Proteomes" id="UP001596266">
    <property type="component" value="Unassembled WGS sequence"/>
</dbReference>
<dbReference type="SUPFAM" id="SSF56112">
    <property type="entry name" value="Protein kinase-like (PK-like)"/>
    <property type="match status" value="1"/>
</dbReference>
<gene>
    <name evidence="2" type="ORF">ACFP57_11545</name>
</gene>
<name>A0ABW1X2P0_9ACTN</name>
<proteinExistence type="predicted"/>
<protein>
    <submittedName>
        <fullName evidence="2">Phosphotransferase</fullName>
    </submittedName>
</protein>
<dbReference type="InterPro" id="IPR011009">
    <property type="entry name" value="Kinase-like_dom_sf"/>
</dbReference>
<dbReference type="InterPro" id="IPR002575">
    <property type="entry name" value="Aminoglycoside_PTrfase"/>
</dbReference>
<dbReference type="Gene3D" id="3.90.1200.10">
    <property type="match status" value="1"/>
</dbReference>
<keyword evidence="3" id="KW-1185">Reference proteome</keyword>
<reference evidence="3" key="1">
    <citation type="journal article" date="2019" name="Int. J. Syst. Evol. Microbiol.">
        <title>The Global Catalogue of Microorganisms (GCM) 10K type strain sequencing project: providing services to taxonomists for standard genome sequencing and annotation.</title>
        <authorList>
            <consortium name="The Broad Institute Genomics Platform"/>
            <consortium name="The Broad Institute Genome Sequencing Center for Infectious Disease"/>
            <person name="Wu L."/>
            <person name="Ma J."/>
        </authorList>
    </citation>
    <scope>NUCLEOTIDE SEQUENCE [LARGE SCALE GENOMIC DNA]</scope>
    <source>
        <strain evidence="3">CGMCC 1.15277</strain>
    </source>
</reference>
<evidence type="ECO:0000313" key="3">
    <source>
        <dbReference type="Proteomes" id="UP001596266"/>
    </source>
</evidence>